<evidence type="ECO:0000313" key="4">
    <source>
        <dbReference type="Proteomes" id="UP000054404"/>
    </source>
</evidence>
<dbReference type="RefSeq" id="WP_062613891.1">
    <property type="nucleotide sequence ID" value="NZ_CALTZF010000003.1"/>
</dbReference>
<keyword evidence="4" id="KW-1185">Reference proteome</keyword>
<feature type="transmembrane region" description="Helical" evidence="1">
    <location>
        <begin position="12"/>
        <end position="31"/>
    </location>
</feature>
<organism evidence="2 4">
    <name type="scientific">Trueperella bernardiae</name>
    <dbReference type="NCBI Taxonomy" id="59561"/>
    <lineage>
        <taxon>Bacteria</taxon>
        <taxon>Bacillati</taxon>
        <taxon>Actinomycetota</taxon>
        <taxon>Actinomycetes</taxon>
        <taxon>Actinomycetales</taxon>
        <taxon>Actinomycetaceae</taxon>
        <taxon>Trueperella</taxon>
    </lineage>
</organism>
<accession>A0A0W1KJ46</accession>
<feature type="transmembrane region" description="Helical" evidence="1">
    <location>
        <begin position="37"/>
        <end position="55"/>
    </location>
</feature>
<reference evidence="2 4" key="1">
    <citation type="submission" date="2015-11" db="EMBL/GenBank/DDBJ databases">
        <title>Draft Genome Sequence of the Type Strain Trueperella bernardiae LCDC 89-0504T, Isolated from Blood Culture.</title>
        <authorList>
            <person name="Bernier A.-M."/>
            <person name="Bernard K."/>
        </authorList>
    </citation>
    <scope>NUCLEOTIDE SEQUENCE [LARGE SCALE GENOMIC DNA]</scope>
    <source>
        <strain evidence="2 4">LCDC 89-0504</strain>
    </source>
</reference>
<keyword evidence="1" id="KW-0472">Membrane</keyword>
<dbReference type="EMBL" id="JASPDQ010000006">
    <property type="protein sequence ID" value="MDK8601613.1"/>
    <property type="molecule type" value="Genomic_DNA"/>
</dbReference>
<keyword evidence="1" id="KW-0812">Transmembrane</keyword>
<evidence type="ECO:0000256" key="1">
    <source>
        <dbReference type="SAM" id="Phobius"/>
    </source>
</evidence>
<dbReference type="EMBL" id="LNIZ01000006">
    <property type="protein sequence ID" value="KTF03747.1"/>
    <property type="molecule type" value="Genomic_DNA"/>
</dbReference>
<dbReference type="AlphaFoldDB" id="A0A0W1KJ46"/>
<sequence>MDKYAGGKFPPAIVYVLLVAWVGAIIATGFLLDVQRAVYALSASCVAIAVARVTLPDGAVPRVRSKAHDATILCLCAAALFMLAAWGNTPPVL</sequence>
<protein>
    <recommendedName>
        <fullName evidence="5">DUF3017 domain-containing protein</fullName>
    </recommendedName>
</protein>
<dbReference type="STRING" id="59561.AQZ59_01346"/>
<dbReference type="Proteomes" id="UP000054404">
    <property type="component" value="Unassembled WGS sequence"/>
</dbReference>
<keyword evidence="1" id="KW-1133">Transmembrane helix</keyword>
<feature type="transmembrane region" description="Helical" evidence="1">
    <location>
        <begin position="67"/>
        <end position="87"/>
    </location>
</feature>
<evidence type="ECO:0000313" key="3">
    <source>
        <dbReference type="EMBL" id="MDK8601613.1"/>
    </source>
</evidence>
<evidence type="ECO:0000313" key="2">
    <source>
        <dbReference type="EMBL" id="KTF03747.1"/>
    </source>
</evidence>
<comment type="caution">
    <text evidence="2">The sequence shown here is derived from an EMBL/GenBank/DDBJ whole genome shotgun (WGS) entry which is preliminary data.</text>
</comment>
<gene>
    <name evidence="2" type="ORF">AQZ59_01346</name>
    <name evidence="3" type="ORF">QP858_03950</name>
</gene>
<evidence type="ECO:0008006" key="5">
    <source>
        <dbReference type="Google" id="ProtNLM"/>
    </source>
</evidence>
<proteinExistence type="predicted"/>
<dbReference type="OrthoDB" id="3268836at2"/>
<dbReference type="Proteomes" id="UP001225576">
    <property type="component" value="Unassembled WGS sequence"/>
</dbReference>
<reference evidence="3" key="2">
    <citation type="submission" date="2023-05" db="EMBL/GenBank/DDBJ databases">
        <title>Genomic Catalog of Human Bladder Bacteria.</title>
        <authorList>
            <person name="Du J."/>
        </authorList>
    </citation>
    <scope>NUCLEOTIDE SEQUENCE</scope>
    <source>
        <strain evidence="3">UMB1304A</strain>
    </source>
</reference>
<dbReference type="PATRIC" id="fig|59561.3.peg.1340"/>
<name>A0A0W1KJ46_9ACTO</name>